<keyword evidence="2" id="KW-1185">Reference proteome</keyword>
<name>A0ABX1SFS6_9PSEU</name>
<accession>A0ABX1SFS6</accession>
<dbReference type="Proteomes" id="UP000820669">
    <property type="component" value="Unassembled WGS sequence"/>
</dbReference>
<protein>
    <submittedName>
        <fullName evidence="1">Uncharacterized protein</fullName>
    </submittedName>
</protein>
<dbReference type="SUPFAM" id="SSF56003">
    <property type="entry name" value="Molybdenum cofactor-binding domain"/>
    <property type="match status" value="1"/>
</dbReference>
<evidence type="ECO:0000313" key="2">
    <source>
        <dbReference type="Proteomes" id="UP000820669"/>
    </source>
</evidence>
<dbReference type="EMBL" id="JAAXLA010000040">
    <property type="protein sequence ID" value="NMH99652.1"/>
    <property type="molecule type" value="Genomic_DNA"/>
</dbReference>
<proteinExistence type="predicted"/>
<gene>
    <name evidence="1" type="ORF">HF526_20375</name>
</gene>
<evidence type="ECO:0000313" key="1">
    <source>
        <dbReference type="EMBL" id="NMH99652.1"/>
    </source>
</evidence>
<comment type="caution">
    <text evidence="1">The sequence shown here is derived from an EMBL/GenBank/DDBJ whole genome shotgun (WGS) entry which is preliminary data.</text>
</comment>
<reference evidence="1 2" key="1">
    <citation type="submission" date="2020-04" db="EMBL/GenBank/DDBJ databases">
        <authorList>
            <person name="Klaysubun C."/>
            <person name="Duangmal K."/>
            <person name="Lipun K."/>
        </authorList>
    </citation>
    <scope>NUCLEOTIDE SEQUENCE [LARGE SCALE GENOMIC DNA]</scope>
    <source>
        <strain evidence="1 2">K10HN5</strain>
    </source>
</reference>
<dbReference type="InterPro" id="IPR037165">
    <property type="entry name" value="AldOxase/xan_DH_Mopterin-bd_sf"/>
</dbReference>
<dbReference type="Gene3D" id="3.30.365.10">
    <property type="entry name" value="Aldehyde oxidase/xanthine dehydrogenase, molybdopterin binding domain"/>
    <property type="match status" value="1"/>
</dbReference>
<organism evidence="1 2">
    <name type="scientific">Pseudonocardia acidicola</name>
    <dbReference type="NCBI Taxonomy" id="2724939"/>
    <lineage>
        <taxon>Bacteria</taxon>
        <taxon>Bacillati</taxon>
        <taxon>Actinomycetota</taxon>
        <taxon>Actinomycetes</taxon>
        <taxon>Pseudonocardiales</taxon>
        <taxon>Pseudonocardiaceae</taxon>
        <taxon>Pseudonocardia</taxon>
    </lineage>
</organism>
<sequence>MGGAIAAVAGAVNDALRPHGARVTAMPITPEAVLEALAGGVREGTQQ</sequence>